<dbReference type="Proteomes" id="UP000663877">
    <property type="component" value="Unassembled WGS sequence"/>
</dbReference>
<dbReference type="EMBL" id="CAJNOM010000762">
    <property type="protein sequence ID" value="CAF1558043.1"/>
    <property type="molecule type" value="Genomic_DNA"/>
</dbReference>
<evidence type="ECO:0000313" key="4">
    <source>
        <dbReference type="Proteomes" id="UP000663832"/>
    </source>
</evidence>
<proteinExistence type="predicted"/>
<protein>
    <submittedName>
        <fullName evidence="3">Uncharacterized protein</fullName>
    </submittedName>
</protein>
<gene>
    <name evidence="2" type="ORF">BJG266_LOCUS30729</name>
    <name evidence="3" type="ORF">QVE165_LOCUS47654</name>
</gene>
<dbReference type="OrthoDB" id="10032344at2759"/>
<comment type="caution">
    <text evidence="3">The sequence shown here is derived from an EMBL/GenBank/DDBJ whole genome shotgun (WGS) entry which is preliminary data.</text>
</comment>
<feature type="compositionally biased region" description="Acidic residues" evidence="1">
    <location>
        <begin position="59"/>
        <end position="73"/>
    </location>
</feature>
<dbReference type="EMBL" id="CAJNOI010000413">
    <property type="protein sequence ID" value="CAF1272240.1"/>
    <property type="molecule type" value="Genomic_DNA"/>
</dbReference>
<evidence type="ECO:0000313" key="3">
    <source>
        <dbReference type="EMBL" id="CAF1558043.1"/>
    </source>
</evidence>
<sequence>FNRSLLIPYNQVYPSLYGDDDKSSHLMKTFCQSQDHYMKDEDNNNTHETSSSFGFCQDTDSDIDSSEIDDDDDEKKKSYDSGYGSVMPRRRYTRESLIIISQNLNNKMNSLF</sequence>
<organism evidence="3 4">
    <name type="scientific">Adineta steineri</name>
    <dbReference type="NCBI Taxonomy" id="433720"/>
    <lineage>
        <taxon>Eukaryota</taxon>
        <taxon>Metazoa</taxon>
        <taxon>Spiralia</taxon>
        <taxon>Gnathifera</taxon>
        <taxon>Rotifera</taxon>
        <taxon>Eurotatoria</taxon>
        <taxon>Bdelloidea</taxon>
        <taxon>Adinetida</taxon>
        <taxon>Adinetidae</taxon>
        <taxon>Adineta</taxon>
    </lineage>
</organism>
<dbReference type="Proteomes" id="UP000663832">
    <property type="component" value="Unassembled WGS sequence"/>
</dbReference>
<accession>A0A815XIR8</accession>
<reference evidence="3" key="1">
    <citation type="submission" date="2021-02" db="EMBL/GenBank/DDBJ databases">
        <authorList>
            <person name="Nowell W R."/>
        </authorList>
    </citation>
    <scope>NUCLEOTIDE SEQUENCE</scope>
</reference>
<feature type="non-terminal residue" evidence="3">
    <location>
        <position position="1"/>
    </location>
</feature>
<keyword evidence="4" id="KW-1185">Reference proteome</keyword>
<feature type="region of interest" description="Disordered" evidence="1">
    <location>
        <begin position="37"/>
        <end position="87"/>
    </location>
</feature>
<dbReference type="AlphaFoldDB" id="A0A815XIR8"/>
<name>A0A815XIR8_9BILA</name>
<evidence type="ECO:0000313" key="2">
    <source>
        <dbReference type="EMBL" id="CAF1272240.1"/>
    </source>
</evidence>
<evidence type="ECO:0000256" key="1">
    <source>
        <dbReference type="SAM" id="MobiDB-lite"/>
    </source>
</evidence>